<dbReference type="PANTHER" id="PTHR43670:SF109">
    <property type="entry name" value="MICROTUBULE-ASSOCIATED PROTEIN 1B-LIKE"/>
    <property type="match status" value="1"/>
</dbReference>
<comment type="caution">
    <text evidence="9">The sequence shown here is derived from an EMBL/GenBank/DDBJ whole genome shotgun (WGS) entry which is preliminary data.</text>
</comment>
<dbReference type="InterPro" id="IPR008978">
    <property type="entry name" value="HSP20-like_chaperone"/>
</dbReference>
<proteinExistence type="inferred from homology"/>
<dbReference type="PANTHER" id="PTHR43670">
    <property type="entry name" value="HEAT SHOCK PROTEIN 26"/>
    <property type="match status" value="1"/>
</dbReference>
<keyword evidence="10" id="KW-1185">Reference proteome</keyword>
<keyword evidence="7" id="KW-0812">Transmembrane</keyword>
<evidence type="ECO:0000256" key="6">
    <source>
        <dbReference type="SAM" id="MobiDB-lite"/>
    </source>
</evidence>
<organism evidence="9 10">
    <name type="scientific">Datura stramonium</name>
    <name type="common">Jimsonweed</name>
    <name type="synonym">Common thornapple</name>
    <dbReference type="NCBI Taxonomy" id="4076"/>
    <lineage>
        <taxon>Eukaryota</taxon>
        <taxon>Viridiplantae</taxon>
        <taxon>Streptophyta</taxon>
        <taxon>Embryophyta</taxon>
        <taxon>Tracheophyta</taxon>
        <taxon>Spermatophyta</taxon>
        <taxon>Magnoliopsida</taxon>
        <taxon>eudicotyledons</taxon>
        <taxon>Gunneridae</taxon>
        <taxon>Pentapetalae</taxon>
        <taxon>asterids</taxon>
        <taxon>lamiids</taxon>
        <taxon>Solanales</taxon>
        <taxon>Solanaceae</taxon>
        <taxon>Solanoideae</taxon>
        <taxon>Datureae</taxon>
        <taxon>Datura</taxon>
    </lineage>
</organism>
<dbReference type="Pfam" id="PF00011">
    <property type="entry name" value="HSP20"/>
    <property type="match status" value="1"/>
</dbReference>
<keyword evidence="7" id="KW-0472">Membrane</keyword>
<evidence type="ECO:0000256" key="3">
    <source>
        <dbReference type="ARBA" id="ARBA00022821"/>
    </source>
</evidence>
<dbReference type="PROSITE" id="PS01031">
    <property type="entry name" value="SHSP"/>
    <property type="match status" value="1"/>
</dbReference>
<evidence type="ECO:0000256" key="5">
    <source>
        <dbReference type="RuleBase" id="RU003616"/>
    </source>
</evidence>
<evidence type="ECO:0000313" key="10">
    <source>
        <dbReference type="Proteomes" id="UP000823775"/>
    </source>
</evidence>
<keyword evidence="2" id="KW-1003">Cell membrane</keyword>
<evidence type="ECO:0000256" key="4">
    <source>
        <dbReference type="PROSITE-ProRule" id="PRU00285"/>
    </source>
</evidence>
<comment type="similarity">
    <text evidence="4 5">Belongs to the small heat shock protein (HSP20) family.</text>
</comment>
<evidence type="ECO:0000256" key="7">
    <source>
        <dbReference type="SAM" id="Phobius"/>
    </source>
</evidence>
<protein>
    <recommendedName>
        <fullName evidence="8">SHSP domain-containing protein</fullName>
    </recommendedName>
</protein>
<accession>A0ABS8SLI7</accession>
<evidence type="ECO:0000256" key="1">
    <source>
        <dbReference type="ARBA" id="ARBA00004162"/>
    </source>
</evidence>
<dbReference type="Gene3D" id="2.60.40.790">
    <property type="match status" value="1"/>
</dbReference>
<dbReference type="CDD" id="cd06464">
    <property type="entry name" value="ACD_sHsps-like"/>
    <property type="match status" value="1"/>
</dbReference>
<feature type="transmembrane region" description="Helical" evidence="7">
    <location>
        <begin position="302"/>
        <end position="322"/>
    </location>
</feature>
<feature type="domain" description="SHSP" evidence="8">
    <location>
        <begin position="22"/>
        <end position="142"/>
    </location>
</feature>
<feature type="region of interest" description="Disordered" evidence="6">
    <location>
        <begin position="161"/>
        <end position="183"/>
    </location>
</feature>
<feature type="region of interest" description="Disordered" evidence="6">
    <location>
        <begin position="252"/>
        <end position="297"/>
    </location>
</feature>
<dbReference type="SUPFAM" id="SSF49764">
    <property type="entry name" value="HSP20-like chaperones"/>
    <property type="match status" value="1"/>
</dbReference>
<gene>
    <name evidence="9" type="ORF">HAX54_041823</name>
</gene>
<dbReference type="InterPro" id="IPR002068">
    <property type="entry name" value="A-crystallin/Hsp20_dom"/>
</dbReference>
<reference evidence="9 10" key="1">
    <citation type="journal article" date="2021" name="BMC Genomics">
        <title>Datura genome reveals duplications of psychoactive alkaloid biosynthetic genes and high mutation rate following tissue culture.</title>
        <authorList>
            <person name="Rajewski A."/>
            <person name="Carter-House D."/>
            <person name="Stajich J."/>
            <person name="Litt A."/>
        </authorList>
    </citation>
    <scope>NUCLEOTIDE SEQUENCE [LARGE SCALE GENOMIC DNA]</scope>
    <source>
        <strain evidence="9">AR-01</strain>
    </source>
</reference>
<feature type="compositionally biased region" description="Basic and acidic residues" evidence="6">
    <location>
        <begin position="173"/>
        <end position="183"/>
    </location>
</feature>
<comment type="subcellular location">
    <subcellularLocation>
        <location evidence="1">Cell membrane</location>
        <topology evidence="1">Single-pass membrane protein</topology>
    </subcellularLocation>
</comment>
<feature type="compositionally biased region" description="Basic and acidic residues" evidence="6">
    <location>
        <begin position="252"/>
        <end position="294"/>
    </location>
</feature>
<keyword evidence="3" id="KW-0611">Plant defense</keyword>
<evidence type="ECO:0000313" key="9">
    <source>
        <dbReference type="EMBL" id="MCD7459736.1"/>
    </source>
</evidence>
<dbReference type="Proteomes" id="UP000823775">
    <property type="component" value="Unassembled WGS sequence"/>
</dbReference>
<dbReference type="EMBL" id="JACEIK010000607">
    <property type="protein sequence ID" value="MCD7459736.1"/>
    <property type="molecule type" value="Genomic_DNA"/>
</dbReference>
<evidence type="ECO:0000256" key="2">
    <source>
        <dbReference type="ARBA" id="ARBA00022475"/>
    </source>
</evidence>
<keyword evidence="7" id="KW-1133">Transmembrane helix</keyword>
<sequence>MEMEMGLKVTRVADEFSSAEFQFAKDRGGPLFQSTETDTMFILTVHLKGYIQKNIKVDINEEGTIIAIRGEKPVQETVMVGWKLIKKDVEIRKFSKAFKIPDGVILDKIKARFDEEKSILTVKMPKKVKGILGIEFVEVKEHEDLPVVADKISKRVTFKEDLDKPTSSADPQFTKKAEENQEKGKEIVQKALEDHQVSQEMDLKLPSSIQKQREVVEKHVVKDELVPQMDKEITPNVDSDIQNNDTIQEIREPHEDFLGPEKPESSSSRGEPKDDQASERENGISRKKEDDNVPKRSSKICVPIVAGSALILSLVVFVIHFIRSNNQSGKKKG</sequence>
<name>A0ABS8SLI7_DATST</name>
<evidence type="ECO:0000259" key="8">
    <source>
        <dbReference type="PROSITE" id="PS01031"/>
    </source>
</evidence>